<gene>
    <name evidence="1" type="ORF">Snoj_31920</name>
</gene>
<dbReference type="SUPFAM" id="SSF142906">
    <property type="entry name" value="YjbR-like"/>
    <property type="match status" value="1"/>
</dbReference>
<evidence type="ECO:0000313" key="1">
    <source>
        <dbReference type="EMBL" id="GHI69274.1"/>
    </source>
</evidence>
<dbReference type="Proteomes" id="UP000613974">
    <property type="component" value="Unassembled WGS sequence"/>
</dbReference>
<protein>
    <recommendedName>
        <fullName evidence="3">MmcQ/YjbR family DNA-binding protein</fullName>
    </recommendedName>
</protein>
<accession>A0ABQ3SMD9</accession>
<sequence length="146" mass="15971">MPIEAYARAIRASVPSPDVGGLSYGQGVCTSDEVREIALALPETTEKEAWAMPTFRVAGKMFLTLPDDETSLAVRCPKEERDELVRAEPGKFWVADHEASFAWVRARLAALDDTDELRAIVVDSWRQAAPPGLLKDHPDLGPQGPS</sequence>
<evidence type="ECO:0000313" key="2">
    <source>
        <dbReference type="Proteomes" id="UP000613974"/>
    </source>
</evidence>
<proteinExistence type="predicted"/>
<dbReference type="InterPro" id="IPR058532">
    <property type="entry name" value="YjbR/MT2646/Rv2570-like"/>
</dbReference>
<dbReference type="Gene3D" id="3.90.1150.30">
    <property type="match status" value="1"/>
</dbReference>
<dbReference type="EMBL" id="BNEC01000005">
    <property type="protein sequence ID" value="GHI69274.1"/>
    <property type="molecule type" value="Genomic_DNA"/>
</dbReference>
<name>A0ABQ3SMD9_9ACTN</name>
<comment type="caution">
    <text evidence="1">The sequence shown here is derived from an EMBL/GenBank/DDBJ whole genome shotgun (WGS) entry which is preliminary data.</text>
</comment>
<reference evidence="2" key="1">
    <citation type="submission" date="2023-07" db="EMBL/GenBank/DDBJ databases">
        <title>Whole genome shotgun sequence of Streptomyces nojiriensis NBRC 13794.</title>
        <authorList>
            <person name="Komaki H."/>
            <person name="Tamura T."/>
        </authorList>
    </citation>
    <scope>NUCLEOTIDE SEQUENCE [LARGE SCALE GENOMIC DNA]</scope>
    <source>
        <strain evidence="2">NBRC 13794</strain>
    </source>
</reference>
<dbReference type="InterPro" id="IPR038056">
    <property type="entry name" value="YjbR-like_sf"/>
</dbReference>
<organism evidence="1 2">
    <name type="scientific">Streptomyces nojiriensis</name>
    <dbReference type="NCBI Taxonomy" id="66374"/>
    <lineage>
        <taxon>Bacteria</taxon>
        <taxon>Bacillati</taxon>
        <taxon>Actinomycetota</taxon>
        <taxon>Actinomycetes</taxon>
        <taxon>Kitasatosporales</taxon>
        <taxon>Streptomycetaceae</taxon>
        <taxon>Streptomyces</taxon>
    </lineage>
</organism>
<evidence type="ECO:0008006" key="3">
    <source>
        <dbReference type="Google" id="ProtNLM"/>
    </source>
</evidence>
<dbReference type="Pfam" id="PF04237">
    <property type="entry name" value="YjbR"/>
    <property type="match status" value="1"/>
</dbReference>
<keyword evidence="2" id="KW-1185">Reference proteome</keyword>